<feature type="chain" id="PRO_5041635488" description="Secreted protein" evidence="1">
    <location>
        <begin position="17"/>
        <end position="67"/>
    </location>
</feature>
<organism evidence="2 3">
    <name type="scientific">Ficus carica</name>
    <name type="common">Common fig</name>
    <dbReference type="NCBI Taxonomy" id="3494"/>
    <lineage>
        <taxon>Eukaryota</taxon>
        <taxon>Viridiplantae</taxon>
        <taxon>Streptophyta</taxon>
        <taxon>Embryophyta</taxon>
        <taxon>Tracheophyta</taxon>
        <taxon>Spermatophyta</taxon>
        <taxon>Magnoliopsida</taxon>
        <taxon>eudicotyledons</taxon>
        <taxon>Gunneridae</taxon>
        <taxon>Pentapetalae</taxon>
        <taxon>rosids</taxon>
        <taxon>fabids</taxon>
        <taxon>Rosales</taxon>
        <taxon>Moraceae</taxon>
        <taxon>Ficeae</taxon>
        <taxon>Ficus</taxon>
    </lineage>
</organism>
<feature type="signal peptide" evidence="1">
    <location>
        <begin position="1"/>
        <end position="16"/>
    </location>
</feature>
<gene>
    <name evidence="2" type="ORF">TIFTF001_026869</name>
</gene>
<accession>A0AA88DLY2</accession>
<proteinExistence type="predicted"/>
<evidence type="ECO:0000256" key="1">
    <source>
        <dbReference type="SAM" id="SignalP"/>
    </source>
</evidence>
<evidence type="ECO:0008006" key="4">
    <source>
        <dbReference type="Google" id="ProtNLM"/>
    </source>
</evidence>
<name>A0AA88DLY2_FICCA</name>
<reference evidence="2" key="1">
    <citation type="submission" date="2023-07" db="EMBL/GenBank/DDBJ databases">
        <title>draft genome sequence of fig (Ficus carica).</title>
        <authorList>
            <person name="Takahashi T."/>
            <person name="Nishimura K."/>
        </authorList>
    </citation>
    <scope>NUCLEOTIDE SEQUENCE</scope>
</reference>
<evidence type="ECO:0000313" key="2">
    <source>
        <dbReference type="EMBL" id="GMN57759.1"/>
    </source>
</evidence>
<keyword evidence="1" id="KW-0732">Signal</keyword>
<comment type="caution">
    <text evidence="2">The sequence shown here is derived from an EMBL/GenBank/DDBJ whole genome shotgun (WGS) entry which is preliminary data.</text>
</comment>
<protein>
    <recommendedName>
        <fullName evidence="4">Secreted protein</fullName>
    </recommendedName>
</protein>
<dbReference type="AlphaFoldDB" id="A0AA88DLY2"/>
<dbReference type="EMBL" id="BTGU01000072">
    <property type="protein sequence ID" value="GMN57759.1"/>
    <property type="molecule type" value="Genomic_DNA"/>
</dbReference>
<sequence>MLPLLMVLLRYGVVSCGVESSSLRLCLVGGTEKMKDGESWRDEEYKGWRGLGKSFVLFDRREGELKG</sequence>
<keyword evidence="3" id="KW-1185">Reference proteome</keyword>
<evidence type="ECO:0000313" key="3">
    <source>
        <dbReference type="Proteomes" id="UP001187192"/>
    </source>
</evidence>
<dbReference type="Proteomes" id="UP001187192">
    <property type="component" value="Unassembled WGS sequence"/>
</dbReference>